<evidence type="ECO:0000313" key="3">
    <source>
        <dbReference type="Proteomes" id="UP000887116"/>
    </source>
</evidence>
<keyword evidence="3" id="KW-1185">Reference proteome</keyword>
<reference evidence="2" key="1">
    <citation type="submission" date="2020-07" db="EMBL/GenBank/DDBJ databases">
        <title>Multicomponent nature underlies the extraordinary mechanical properties of spider dragline silk.</title>
        <authorList>
            <person name="Kono N."/>
            <person name="Nakamura H."/>
            <person name="Mori M."/>
            <person name="Yoshida Y."/>
            <person name="Ohtoshi R."/>
            <person name="Malay A.D."/>
            <person name="Moran D.A.P."/>
            <person name="Tomita M."/>
            <person name="Numata K."/>
            <person name="Arakawa K."/>
        </authorList>
    </citation>
    <scope>NUCLEOTIDE SEQUENCE</scope>
</reference>
<comment type="caution">
    <text evidence="2">The sequence shown here is derived from an EMBL/GenBank/DDBJ whole genome shotgun (WGS) entry which is preliminary data.</text>
</comment>
<dbReference type="OrthoDB" id="6436754at2759"/>
<accession>A0A8X6FPP0</accession>
<name>A0A8X6FPP0_TRICU</name>
<feature type="region of interest" description="Disordered" evidence="1">
    <location>
        <begin position="1"/>
        <end position="25"/>
    </location>
</feature>
<protein>
    <recommendedName>
        <fullName evidence="4">Peptidase aspartic putative domain-containing protein</fullName>
    </recommendedName>
</protein>
<dbReference type="EMBL" id="BMAO01022795">
    <property type="protein sequence ID" value="GFQ84404.1"/>
    <property type="molecule type" value="Genomic_DNA"/>
</dbReference>
<organism evidence="2 3">
    <name type="scientific">Trichonephila clavata</name>
    <name type="common">Joro spider</name>
    <name type="synonym">Nephila clavata</name>
    <dbReference type="NCBI Taxonomy" id="2740835"/>
    <lineage>
        <taxon>Eukaryota</taxon>
        <taxon>Metazoa</taxon>
        <taxon>Ecdysozoa</taxon>
        <taxon>Arthropoda</taxon>
        <taxon>Chelicerata</taxon>
        <taxon>Arachnida</taxon>
        <taxon>Araneae</taxon>
        <taxon>Araneomorphae</taxon>
        <taxon>Entelegynae</taxon>
        <taxon>Araneoidea</taxon>
        <taxon>Nephilidae</taxon>
        <taxon>Trichonephila</taxon>
    </lineage>
</organism>
<evidence type="ECO:0000313" key="2">
    <source>
        <dbReference type="EMBL" id="GFQ84404.1"/>
    </source>
</evidence>
<proteinExistence type="predicted"/>
<sequence length="128" mass="13957">MGPDLNSSQVVSHSEPDASSENARVSFHTNENNSILISTAVVYVKGSEGIIQPVHAILDCASESSFISSRSAEALGLRKEKINIPISGLNDASIYIRKNISAQISNARNDSQWEIDLLLVPKISHFFF</sequence>
<dbReference type="AlphaFoldDB" id="A0A8X6FPP0"/>
<evidence type="ECO:0000256" key="1">
    <source>
        <dbReference type="SAM" id="MobiDB-lite"/>
    </source>
</evidence>
<dbReference type="Proteomes" id="UP000887116">
    <property type="component" value="Unassembled WGS sequence"/>
</dbReference>
<evidence type="ECO:0008006" key="4">
    <source>
        <dbReference type="Google" id="ProtNLM"/>
    </source>
</evidence>
<gene>
    <name evidence="2" type="primary">AVEN_117938_1</name>
    <name evidence="2" type="ORF">TNCT_697471</name>
</gene>